<gene>
    <name evidence="2" type="ORF">FOXB_06903</name>
</gene>
<organism evidence="2">
    <name type="scientific">Fusarium oxysporum (strain Fo5176)</name>
    <name type="common">Fusarium vascular wilt</name>
    <dbReference type="NCBI Taxonomy" id="660025"/>
    <lineage>
        <taxon>Eukaryota</taxon>
        <taxon>Fungi</taxon>
        <taxon>Dikarya</taxon>
        <taxon>Ascomycota</taxon>
        <taxon>Pezizomycotina</taxon>
        <taxon>Sordariomycetes</taxon>
        <taxon>Hypocreomycetidae</taxon>
        <taxon>Hypocreales</taxon>
        <taxon>Nectriaceae</taxon>
        <taxon>Fusarium</taxon>
        <taxon>Fusarium oxysporum species complex</taxon>
    </lineage>
</organism>
<name>F9FKH4_FUSOF</name>
<comment type="caution">
    <text evidence="2">The sequence shown here is derived from an EMBL/GenBank/DDBJ whole genome shotgun (WGS) entry which is preliminary data.</text>
</comment>
<dbReference type="OrthoDB" id="5021751at2759"/>
<protein>
    <submittedName>
        <fullName evidence="2">Uncharacterized protein</fullName>
    </submittedName>
</protein>
<accession>F9FKH4</accession>
<proteinExistence type="predicted"/>
<feature type="region of interest" description="Disordered" evidence="1">
    <location>
        <begin position="1"/>
        <end position="31"/>
    </location>
</feature>
<evidence type="ECO:0000313" key="2">
    <source>
        <dbReference type="EMBL" id="EGU82583.1"/>
    </source>
</evidence>
<sequence>MTLTPKPTADASRDPNNPDSTSRNESDHPYKNQEAEIRDMFIALLESYGIPPSTFPHTHGSQKRLTMKQTPDQTVIHERHVAFGGLQHNGQIRYVGPDSGQANSEQRHVMYSDCVQFGPGDQHNGDIVYDAGGYGKTSTTTTYDNMICGSTKISDNLLEGNSEIKGTQHNGPIIRSGKK</sequence>
<reference evidence="2" key="1">
    <citation type="journal article" date="2012" name="Mol. Plant Microbe Interact.">
        <title>A highly conserved effector in Fusarium oxysporum is required for full virulence on Arabidopsis.</title>
        <authorList>
            <person name="Thatcher L.F."/>
            <person name="Gardiner D.M."/>
            <person name="Kazan K."/>
            <person name="Manners J."/>
        </authorList>
    </citation>
    <scope>NUCLEOTIDE SEQUENCE [LARGE SCALE GENOMIC DNA]</scope>
    <source>
        <strain evidence="2">Fo5176</strain>
    </source>
</reference>
<dbReference type="EMBL" id="AFQF01002089">
    <property type="protein sequence ID" value="EGU82583.1"/>
    <property type="molecule type" value="Genomic_DNA"/>
</dbReference>
<dbReference type="AlphaFoldDB" id="F9FKH4"/>
<feature type="compositionally biased region" description="Basic and acidic residues" evidence="1">
    <location>
        <begin position="22"/>
        <end position="31"/>
    </location>
</feature>
<evidence type="ECO:0000256" key="1">
    <source>
        <dbReference type="SAM" id="MobiDB-lite"/>
    </source>
</evidence>